<evidence type="ECO:0008006" key="3">
    <source>
        <dbReference type="Google" id="ProtNLM"/>
    </source>
</evidence>
<sequence length="107" mass="11580">MNLYLDGSRYTFTVTKAPEAKTDQEGRQRTDRRTGEKLTVTQMMALNAEDGADVITVTVAGELPKVSVGQIVTPVELEAIPWATNGRNGVAYRAKSLDTPKQAVKAA</sequence>
<protein>
    <recommendedName>
        <fullName evidence="3">Regulatory protein</fullName>
    </recommendedName>
</protein>
<gene>
    <name evidence="1" type="ORF">HEB94_003270</name>
</gene>
<name>A0A927R884_9ACTN</name>
<comment type="caution">
    <text evidence="1">The sequence shown here is derived from an EMBL/GenBank/DDBJ whole genome shotgun (WGS) entry which is preliminary data.</text>
</comment>
<accession>A0A927R884</accession>
<dbReference type="RefSeq" id="WP_192750555.1">
    <property type="nucleotide sequence ID" value="NZ_BAABJL010000245.1"/>
</dbReference>
<reference evidence="1" key="1">
    <citation type="submission" date="2020-10" db="EMBL/GenBank/DDBJ databases">
        <title>Sequencing the genomes of 1000 actinobacteria strains.</title>
        <authorList>
            <person name="Klenk H.-P."/>
        </authorList>
    </citation>
    <scope>NUCLEOTIDE SEQUENCE</scope>
    <source>
        <strain evidence="1">DSM 45354</strain>
    </source>
</reference>
<dbReference type="EMBL" id="JADBEM010000001">
    <property type="protein sequence ID" value="MBE1606422.1"/>
    <property type="molecule type" value="Genomic_DNA"/>
</dbReference>
<evidence type="ECO:0000313" key="1">
    <source>
        <dbReference type="EMBL" id="MBE1606422.1"/>
    </source>
</evidence>
<organism evidence="1 2">
    <name type="scientific">Actinopolymorpha pittospori</name>
    <dbReference type="NCBI Taxonomy" id="648752"/>
    <lineage>
        <taxon>Bacteria</taxon>
        <taxon>Bacillati</taxon>
        <taxon>Actinomycetota</taxon>
        <taxon>Actinomycetes</taxon>
        <taxon>Propionibacteriales</taxon>
        <taxon>Actinopolymorphaceae</taxon>
        <taxon>Actinopolymorpha</taxon>
    </lineage>
</organism>
<evidence type="ECO:0000313" key="2">
    <source>
        <dbReference type="Proteomes" id="UP000638648"/>
    </source>
</evidence>
<dbReference type="AlphaFoldDB" id="A0A927R884"/>
<keyword evidence="2" id="KW-1185">Reference proteome</keyword>
<proteinExistence type="predicted"/>
<dbReference type="Proteomes" id="UP000638648">
    <property type="component" value="Unassembled WGS sequence"/>
</dbReference>